<dbReference type="Proteomes" id="UP001172778">
    <property type="component" value="Unassembled WGS sequence"/>
</dbReference>
<keyword evidence="2" id="KW-1185">Reference proteome</keyword>
<protein>
    <submittedName>
        <fullName evidence="1">ABC transporter substrate-binding protein</fullName>
    </submittedName>
</protein>
<sequence length="241" mass="27567">MWLSHCAPVWAEEDSSPVPLIVRQRTGPDGEMLPMTAFNRELLGYFERSLGARFDYRPYPWKRAAALALHGEGLLWGMPKDADETGTLVFSEPVYATNIWMVARKADKLKVDGLKDLKGKVLSAFRGCRYTGEFEAMRDKLFRVEEDPDSFVIRLRKLHMGRVDVVLLHSRRATAEEVLKNLDVSLPEIDDLVILPKPMQREQIRFAALRDSPHAKWIPKLNQIIAKGRKKGEIQKIVEDS</sequence>
<dbReference type="Gene3D" id="3.40.190.10">
    <property type="entry name" value="Periplasmic binding protein-like II"/>
    <property type="match status" value="2"/>
</dbReference>
<evidence type="ECO:0000313" key="2">
    <source>
        <dbReference type="Proteomes" id="UP001172778"/>
    </source>
</evidence>
<dbReference type="SUPFAM" id="SSF53850">
    <property type="entry name" value="Periplasmic binding protein-like II"/>
    <property type="match status" value="1"/>
</dbReference>
<organism evidence="1 2">
    <name type="scientific">Parachitinimonas caeni</name>
    <dbReference type="NCBI Taxonomy" id="3031301"/>
    <lineage>
        <taxon>Bacteria</taxon>
        <taxon>Pseudomonadati</taxon>
        <taxon>Pseudomonadota</taxon>
        <taxon>Betaproteobacteria</taxon>
        <taxon>Neisseriales</taxon>
        <taxon>Chitinibacteraceae</taxon>
        <taxon>Parachitinimonas</taxon>
    </lineage>
</organism>
<proteinExistence type="predicted"/>
<comment type="caution">
    <text evidence="1">The sequence shown here is derived from an EMBL/GenBank/DDBJ whole genome shotgun (WGS) entry which is preliminary data.</text>
</comment>
<dbReference type="EMBL" id="JARRAF010000008">
    <property type="protein sequence ID" value="MDK2124255.1"/>
    <property type="molecule type" value="Genomic_DNA"/>
</dbReference>
<gene>
    <name evidence="1" type="ORF">PZA18_09360</name>
</gene>
<accession>A0ABT7DYM9</accession>
<evidence type="ECO:0000313" key="1">
    <source>
        <dbReference type="EMBL" id="MDK2124255.1"/>
    </source>
</evidence>
<name>A0ABT7DYM9_9NEIS</name>
<reference evidence="1" key="1">
    <citation type="submission" date="2023-03" db="EMBL/GenBank/DDBJ databases">
        <title>Chitinimonas shenzhenensis gen. nov., sp. nov., a novel member of family Burkholderiaceae isolated from activated sludge collected in Shen Zhen, China.</title>
        <authorList>
            <person name="Wang X."/>
        </authorList>
    </citation>
    <scope>NUCLEOTIDE SEQUENCE</scope>
    <source>
        <strain evidence="1">DQS-5</strain>
    </source>
</reference>